<feature type="domain" description="FAD dependent oxidoreductase" evidence="7">
    <location>
        <begin position="4"/>
        <end position="351"/>
    </location>
</feature>
<dbReference type="InterPro" id="IPR006076">
    <property type="entry name" value="FAD-dep_OxRdtase"/>
</dbReference>
<evidence type="ECO:0000313" key="9">
    <source>
        <dbReference type="Proteomes" id="UP000190274"/>
    </source>
</evidence>
<dbReference type="GO" id="GO:0003884">
    <property type="term" value="F:D-amino-acid oxidase activity"/>
    <property type="evidence" value="ECO:0007669"/>
    <property type="project" value="InterPro"/>
</dbReference>
<dbReference type="InterPro" id="IPR023209">
    <property type="entry name" value="DAO"/>
</dbReference>
<dbReference type="STRING" id="1266660.A0A1G4IPG6"/>
<sequence>MSTVAIVGSGVIGLSTAYELLSSPNLKVKQLHIIAQHFPGESPISHEYTSAWAGAHFRPFPHRPETFESDARESKYTRLTYKRMREIAAHFPESTIEFMSGIDYLENPTLEYDGQSPGFNATSLEEFVELPESALPQAVQAGFQYKTYCLNAPEYLEFLQNQVCRLSRARNVSLELKRMTLQSLSQVFEICNNCSVVFNCSGRGLQFDGSYDVKSFGIRGQTLLLQVPHDTKYKKLTVTHQDKNGNWTFVIKRPGLHGKQARYILGGTKQVNYNNVTPSEMDTTAIIERGRVLFPELMVQNKFLVERINVGFRPARVGGSRVELEKTSRGPIIHAYGLGGMGFETSFGVADHSLKLYGQTLGLAKL</sequence>
<dbReference type="Gene3D" id="3.40.50.720">
    <property type="entry name" value="NAD(P)-binding Rossmann-like Domain"/>
    <property type="match status" value="1"/>
</dbReference>
<dbReference type="SUPFAM" id="SSF54373">
    <property type="entry name" value="FAD-linked reductases, C-terminal domain"/>
    <property type="match status" value="1"/>
</dbReference>
<name>A0A1G4IPG6_9SACH</name>
<dbReference type="GO" id="GO:0005737">
    <property type="term" value="C:cytoplasm"/>
    <property type="evidence" value="ECO:0007669"/>
    <property type="project" value="TreeGrafter"/>
</dbReference>
<dbReference type="OrthoDB" id="2015447at2759"/>
<evidence type="ECO:0000256" key="1">
    <source>
        <dbReference type="ARBA" id="ARBA00001974"/>
    </source>
</evidence>
<keyword evidence="3" id="KW-0285">Flavoprotein</keyword>
<organism evidence="8 9">
    <name type="scientific">Lachancea dasiensis</name>
    <dbReference type="NCBI Taxonomy" id="1072105"/>
    <lineage>
        <taxon>Eukaryota</taxon>
        <taxon>Fungi</taxon>
        <taxon>Dikarya</taxon>
        <taxon>Ascomycota</taxon>
        <taxon>Saccharomycotina</taxon>
        <taxon>Saccharomycetes</taxon>
        <taxon>Saccharomycetales</taxon>
        <taxon>Saccharomycetaceae</taxon>
        <taxon>Lachancea</taxon>
    </lineage>
</organism>
<dbReference type="EMBL" id="LT598460">
    <property type="protein sequence ID" value="SCU78625.1"/>
    <property type="molecule type" value="Genomic_DNA"/>
</dbReference>
<dbReference type="GO" id="GO:0071949">
    <property type="term" value="F:FAD binding"/>
    <property type="evidence" value="ECO:0007669"/>
    <property type="project" value="InterPro"/>
</dbReference>
<comment type="cofactor">
    <cofactor evidence="1 6">
        <name>FAD</name>
        <dbReference type="ChEBI" id="CHEBI:57692"/>
    </cofactor>
</comment>
<evidence type="ECO:0000256" key="3">
    <source>
        <dbReference type="ARBA" id="ARBA00022630"/>
    </source>
</evidence>
<feature type="binding site" evidence="6">
    <location>
        <position position="340"/>
    </location>
    <ligand>
        <name>D-dopa</name>
        <dbReference type="ChEBI" id="CHEBI:149689"/>
    </ligand>
</feature>
<dbReference type="PANTHER" id="PTHR11530:SF26">
    <property type="entry name" value="FAD DEPENDENT OXIDOREDUCTASE SUPERFAMILY (AFU_ORTHOLOGUE AFUA_5G13940)"/>
    <property type="match status" value="1"/>
</dbReference>
<evidence type="ECO:0000256" key="6">
    <source>
        <dbReference type="PIRSR" id="PIRSR000189-1"/>
    </source>
</evidence>
<feature type="binding site" evidence="6">
    <location>
        <begin position="49"/>
        <end position="50"/>
    </location>
    <ligand>
        <name>FAD</name>
        <dbReference type="ChEBI" id="CHEBI:57692"/>
    </ligand>
</feature>
<dbReference type="PROSITE" id="PS00677">
    <property type="entry name" value="DAO"/>
    <property type="match status" value="1"/>
</dbReference>
<dbReference type="Gene3D" id="3.30.9.10">
    <property type="entry name" value="D-Amino Acid Oxidase, subunit A, domain 2"/>
    <property type="match status" value="1"/>
</dbReference>
<keyword evidence="4 6" id="KW-0274">FAD</keyword>
<proteinExistence type="inferred from homology"/>
<evidence type="ECO:0000256" key="4">
    <source>
        <dbReference type="ARBA" id="ARBA00022827"/>
    </source>
</evidence>
<evidence type="ECO:0000259" key="7">
    <source>
        <dbReference type="Pfam" id="PF01266"/>
    </source>
</evidence>
<dbReference type="PANTHER" id="PTHR11530">
    <property type="entry name" value="D-AMINO ACID OXIDASE"/>
    <property type="match status" value="1"/>
</dbReference>
<gene>
    <name evidence="8" type="ORF">LADA_0A06568G</name>
</gene>
<dbReference type="Proteomes" id="UP000190274">
    <property type="component" value="Chromosome A"/>
</dbReference>
<keyword evidence="5" id="KW-0560">Oxidoreductase</keyword>
<comment type="similarity">
    <text evidence="2">Belongs to the DAMOX/DASOX family.</text>
</comment>
<feature type="binding site" evidence="6">
    <location>
        <position position="240"/>
    </location>
    <ligand>
        <name>D-dopa</name>
        <dbReference type="ChEBI" id="CHEBI:149689"/>
    </ligand>
</feature>
<evidence type="ECO:0000256" key="5">
    <source>
        <dbReference type="ARBA" id="ARBA00023002"/>
    </source>
</evidence>
<evidence type="ECO:0000256" key="2">
    <source>
        <dbReference type="ARBA" id="ARBA00006730"/>
    </source>
</evidence>
<reference evidence="8 9" key="1">
    <citation type="submission" date="2016-03" db="EMBL/GenBank/DDBJ databases">
        <authorList>
            <person name="Devillers H."/>
        </authorList>
    </citation>
    <scope>NUCLEOTIDE SEQUENCE [LARGE SCALE GENOMIC DNA]</scope>
    <source>
        <strain evidence="8">CBS 10888</strain>
    </source>
</reference>
<dbReference type="PIRSF" id="PIRSF000189">
    <property type="entry name" value="D-aa_oxidase"/>
    <property type="match status" value="1"/>
</dbReference>
<dbReference type="SUPFAM" id="SSF51971">
    <property type="entry name" value="Nucleotide-binding domain"/>
    <property type="match status" value="1"/>
</dbReference>
<dbReference type="InterPro" id="IPR006181">
    <property type="entry name" value="D-amino_acid_oxidase_CS"/>
</dbReference>
<feature type="binding site" evidence="6">
    <location>
        <position position="313"/>
    </location>
    <ligand>
        <name>D-serine</name>
        <dbReference type="ChEBI" id="CHEBI:35247"/>
    </ligand>
</feature>
<dbReference type="AlphaFoldDB" id="A0A1G4IPG6"/>
<dbReference type="GO" id="GO:0019478">
    <property type="term" value="P:D-amino acid catabolic process"/>
    <property type="evidence" value="ECO:0007669"/>
    <property type="project" value="TreeGrafter"/>
</dbReference>
<dbReference type="Pfam" id="PF01266">
    <property type="entry name" value="DAO"/>
    <property type="match status" value="1"/>
</dbReference>
<evidence type="ECO:0000313" key="8">
    <source>
        <dbReference type="EMBL" id="SCU78625.1"/>
    </source>
</evidence>
<keyword evidence="9" id="KW-1185">Reference proteome</keyword>
<accession>A0A1G4IPG6</accession>
<protein>
    <submittedName>
        <fullName evidence="8">LADA_0A06568g1_1</fullName>
    </submittedName>
</protein>